<dbReference type="OrthoDB" id="194443at2759"/>
<accession>A0A8H7E929</accession>
<protein>
    <recommendedName>
        <fullName evidence="3">BTB domain-containing protein</fullName>
    </recommendedName>
</protein>
<dbReference type="AlphaFoldDB" id="A0A8H7E929"/>
<evidence type="ECO:0008006" key="3">
    <source>
        <dbReference type="Google" id="ProtNLM"/>
    </source>
</evidence>
<dbReference type="SUPFAM" id="SSF54695">
    <property type="entry name" value="POZ domain"/>
    <property type="match status" value="1"/>
</dbReference>
<sequence length="198" mass="22634">MAPSHGCSAVRVKCGRRQWHLPEQRLSEESVFFRHCLRGTFRDPNDKVVELNDVDERTVGIILNWICPPKAYTRSGLLKSLQTKLSFRVLLAADRLVMDRLMTDVCEVISRQTVQLAHPSKASHLSASLGEISRLPHHLRRRCNSTLVRTIAESSVPNRVAATIEAGPLQRYIRDDPDLAFQLCRCMANRLKRRVQRK</sequence>
<organism evidence="1 2">
    <name type="scientific">Endocarpon pusillum</name>
    <dbReference type="NCBI Taxonomy" id="364733"/>
    <lineage>
        <taxon>Eukaryota</taxon>
        <taxon>Fungi</taxon>
        <taxon>Dikarya</taxon>
        <taxon>Ascomycota</taxon>
        <taxon>Pezizomycotina</taxon>
        <taxon>Eurotiomycetes</taxon>
        <taxon>Chaetothyriomycetidae</taxon>
        <taxon>Verrucariales</taxon>
        <taxon>Verrucariaceae</taxon>
        <taxon>Endocarpon</taxon>
    </lineage>
</organism>
<reference evidence="1" key="1">
    <citation type="submission" date="2020-02" db="EMBL/GenBank/DDBJ databases">
        <authorList>
            <person name="Palmer J.M."/>
        </authorList>
    </citation>
    <scope>NUCLEOTIDE SEQUENCE</scope>
    <source>
        <strain evidence="1">EPUS1.4</strain>
        <tissue evidence="1">Thallus</tissue>
    </source>
</reference>
<proteinExistence type="predicted"/>
<name>A0A8H7E929_9EURO</name>
<dbReference type="Proteomes" id="UP000606974">
    <property type="component" value="Unassembled WGS sequence"/>
</dbReference>
<keyword evidence="2" id="KW-1185">Reference proteome</keyword>
<evidence type="ECO:0000313" key="1">
    <source>
        <dbReference type="EMBL" id="KAF7513777.1"/>
    </source>
</evidence>
<dbReference type="EMBL" id="JAACFV010000004">
    <property type="protein sequence ID" value="KAF7513777.1"/>
    <property type="molecule type" value="Genomic_DNA"/>
</dbReference>
<dbReference type="CDD" id="cd18186">
    <property type="entry name" value="BTB_POZ_ZBTB_KLHL-like"/>
    <property type="match status" value="1"/>
</dbReference>
<dbReference type="InterPro" id="IPR011333">
    <property type="entry name" value="SKP1/BTB/POZ_sf"/>
</dbReference>
<gene>
    <name evidence="1" type="ORF">GJ744_007828</name>
</gene>
<dbReference type="Gene3D" id="3.30.710.10">
    <property type="entry name" value="Potassium Channel Kv1.1, Chain A"/>
    <property type="match status" value="1"/>
</dbReference>
<evidence type="ECO:0000313" key="2">
    <source>
        <dbReference type="Proteomes" id="UP000606974"/>
    </source>
</evidence>
<comment type="caution">
    <text evidence="1">The sequence shown here is derived from an EMBL/GenBank/DDBJ whole genome shotgun (WGS) entry which is preliminary data.</text>
</comment>